<dbReference type="EMBL" id="BGZK01000351">
    <property type="protein sequence ID" value="GBP38546.1"/>
    <property type="molecule type" value="Genomic_DNA"/>
</dbReference>
<dbReference type="Proteomes" id="UP000299102">
    <property type="component" value="Unassembled WGS sequence"/>
</dbReference>
<reference evidence="1 2" key="1">
    <citation type="journal article" date="2019" name="Commun. Biol.">
        <title>The bagworm genome reveals a unique fibroin gene that provides high tensile strength.</title>
        <authorList>
            <person name="Kono N."/>
            <person name="Nakamura H."/>
            <person name="Ohtoshi R."/>
            <person name="Tomita M."/>
            <person name="Numata K."/>
            <person name="Arakawa K."/>
        </authorList>
    </citation>
    <scope>NUCLEOTIDE SEQUENCE [LARGE SCALE GENOMIC DNA]</scope>
</reference>
<accession>A0A4C1VHY0</accession>
<sequence length="123" mass="13519">MPNVGCDTSLVYPEYRRRETVSPEVLPFLSAFLINIVNSALTYIPSTDLVDIESCRAINCTAGVGVRRCRVAAAHPQKIADSHIHQGVRSIKTTDTSSLCGPLSCNGQRAKKTFLRQPQTTTW</sequence>
<organism evidence="1 2">
    <name type="scientific">Eumeta variegata</name>
    <name type="common">Bagworm moth</name>
    <name type="synonym">Eumeta japonica</name>
    <dbReference type="NCBI Taxonomy" id="151549"/>
    <lineage>
        <taxon>Eukaryota</taxon>
        <taxon>Metazoa</taxon>
        <taxon>Ecdysozoa</taxon>
        <taxon>Arthropoda</taxon>
        <taxon>Hexapoda</taxon>
        <taxon>Insecta</taxon>
        <taxon>Pterygota</taxon>
        <taxon>Neoptera</taxon>
        <taxon>Endopterygota</taxon>
        <taxon>Lepidoptera</taxon>
        <taxon>Glossata</taxon>
        <taxon>Ditrysia</taxon>
        <taxon>Tineoidea</taxon>
        <taxon>Psychidae</taxon>
        <taxon>Oiketicinae</taxon>
        <taxon>Eumeta</taxon>
    </lineage>
</organism>
<proteinExistence type="predicted"/>
<name>A0A4C1VHY0_EUMVA</name>
<keyword evidence="2" id="KW-1185">Reference proteome</keyword>
<gene>
    <name evidence="1" type="ORF">EVAR_96148_1</name>
</gene>
<evidence type="ECO:0000313" key="1">
    <source>
        <dbReference type="EMBL" id="GBP38546.1"/>
    </source>
</evidence>
<dbReference type="OrthoDB" id="16464at2759"/>
<protein>
    <submittedName>
        <fullName evidence="1">Uncharacterized protein</fullName>
    </submittedName>
</protein>
<dbReference type="AlphaFoldDB" id="A0A4C1VHY0"/>
<evidence type="ECO:0000313" key="2">
    <source>
        <dbReference type="Proteomes" id="UP000299102"/>
    </source>
</evidence>
<comment type="caution">
    <text evidence="1">The sequence shown here is derived from an EMBL/GenBank/DDBJ whole genome shotgun (WGS) entry which is preliminary data.</text>
</comment>